<evidence type="ECO:0000256" key="3">
    <source>
        <dbReference type="ARBA" id="ARBA00022679"/>
    </source>
</evidence>
<dbReference type="Pfam" id="PF08100">
    <property type="entry name" value="Dimerisation"/>
    <property type="match status" value="1"/>
</dbReference>
<dbReference type="InterPro" id="IPR001077">
    <property type="entry name" value="COMT_C"/>
</dbReference>
<dbReference type="Gene3D" id="1.10.10.10">
    <property type="entry name" value="Winged helix-like DNA-binding domain superfamily/Winged helix DNA-binding domain"/>
    <property type="match status" value="1"/>
</dbReference>
<dbReference type="Gene3D" id="3.90.950.10">
    <property type="match status" value="1"/>
</dbReference>
<dbReference type="SUPFAM" id="SSF52972">
    <property type="entry name" value="ITPase-like"/>
    <property type="match status" value="1"/>
</dbReference>
<dbReference type="PANTHER" id="PTHR43213">
    <property type="entry name" value="BIFUNCTIONAL DTTP/UTP PYROPHOSPHATASE/METHYLTRANSFERASE PROTEIN-RELATED"/>
    <property type="match status" value="1"/>
</dbReference>
<dbReference type="Gene3D" id="3.40.50.150">
    <property type="entry name" value="Vaccinia Virus protein VP39"/>
    <property type="match status" value="1"/>
</dbReference>
<dbReference type="CDD" id="cd00555">
    <property type="entry name" value="Maf"/>
    <property type="match status" value="1"/>
</dbReference>
<feature type="domain" description="O-methyltransferase dimerisation" evidence="8">
    <location>
        <begin position="382"/>
        <end position="460"/>
    </location>
</feature>
<dbReference type="GO" id="GO:0046983">
    <property type="term" value="F:protein dimerization activity"/>
    <property type="evidence" value="ECO:0007669"/>
    <property type="project" value="InterPro"/>
</dbReference>
<evidence type="ECO:0000259" key="8">
    <source>
        <dbReference type="Pfam" id="PF08100"/>
    </source>
</evidence>
<keyword evidence="5" id="KW-0378">Hydrolase</keyword>
<evidence type="ECO:0000256" key="2">
    <source>
        <dbReference type="ARBA" id="ARBA00022603"/>
    </source>
</evidence>
<protein>
    <submittedName>
        <fullName evidence="9">N-acetylserotonin O-methyltransferase-like protein</fullName>
    </submittedName>
</protein>
<comment type="caution">
    <text evidence="9">The sequence shown here is derived from an EMBL/GenBank/DDBJ whole genome shotgun (WGS) entry which is preliminary data.</text>
</comment>
<comment type="cofactor">
    <cofactor evidence="1">
        <name>a divalent metal cation</name>
        <dbReference type="ChEBI" id="CHEBI:60240"/>
    </cofactor>
</comment>
<dbReference type="HAMAP" id="MF_00528">
    <property type="entry name" value="Maf"/>
    <property type="match status" value="1"/>
</dbReference>
<dbReference type="InterPro" id="IPR003697">
    <property type="entry name" value="Maf-like"/>
</dbReference>
<keyword evidence="4" id="KW-0949">S-adenosyl-L-methionine</keyword>
<dbReference type="InterPro" id="IPR029063">
    <property type="entry name" value="SAM-dependent_MTases_sf"/>
</dbReference>
<dbReference type="GO" id="GO:0047429">
    <property type="term" value="F:nucleoside triphosphate diphosphatase activity"/>
    <property type="evidence" value="ECO:0007669"/>
    <property type="project" value="InterPro"/>
</dbReference>
<evidence type="ECO:0000313" key="10">
    <source>
        <dbReference type="Proteomes" id="UP001166674"/>
    </source>
</evidence>
<evidence type="ECO:0000256" key="1">
    <source>
        <dbReference type="ARBA" id="ARBA00001968"/>
    </source>
</evidence>
<accession>A0AA41T6V9</accession>
<dbReference type="InterPro" id="IPR012967">
    <property type="entry name" value="COMT_dimerisation"/>
</dbReference>
<dbReference type="InterPro" id="IPR036390">
    <property type="entry name" value="WH_DNA-bd_sf"/>
</dbReference>
<dbReference type="GO" id="GO:0032259">
    <property type="term" value="P:methylation"/>
    <property type="evidence" value="ECO:0007669"/>
    <property type="project" value="UniProtKB-KW"/>
</dbReference>
<feature type="domain" description="O-methyltransferase C-terminal" evidence="7">
    <location>
        <begin position="482"/>
        <end position="686"/>
    </location>
</feature>
<dbReference type="NCBIfam" id="TIGR00172">
    <property type="entry name" value="maf"/>
    <property type="match status" value="1"/>
</dbReference>
<proteinExistence type="inferred from homology"/>
<dbReference type="AlphaFoldDB" id="A0AA41T6V9"/>
<keyword evidence="10" id="KW-1185">Reference proteome</keyword>
<gene>
    <name evidence="9" type="ORF">SUZIE_191190</name>
</gene>
<evidence type="ECO:0000256" key="5">
    <source>
        <dbReference type="ARBA" id="ARBA00022801"/>
    </source>
</evidence>
<dbReference type="InterPro" id="IPR029001">
    <property type="entry name" value="ITPase-like_fam"/>
</dbReference>
<keyword evidence="2" id="KW-0489">Methyltransferase</keyword>
<evidence type="ECO:0000313" key="9">
    <source>
        <dbReference type="EMBL" id="MBZ3887086.1"/>
    </source>
</evidence>
<organism evidence="9 10">
    <name type="scientific">Sciurus carolinensis</name>
    <name type="common">Eastern gray squirrel</name>
    <dbReference type="NCBI Taxonomy" id="30640"/>
    <lineage>
        <taxon>Eukaryota</taxon>
        <taxon>Metazoa</taxon>
        <taxon>Chordata</taxon>
        <taxon>Craniata</taxon>
        <taxon>Vertebrata</taxon>
        <taxon>Euteleostomi</taxon>
        <taxon>Mammalia</taxon>
        <taxon>Eutheria</taxon>
        <taxon>Euarchontoglires</taxon>
        <taxon>Glires</taxon>
        <taxon>Rodentia</taxon>
        <taxon>Sciuromorpha</taxon>
        <taxon>Sciuridae</taxon>
        <taxon>Sciurinae</taxon>
        <taxon>Sciurini</taxon>
        <taxon>Sciurus</taxon>
    </lineage>
</organism>
<name>A0AA41T6V9_SCICA</name>
<dbReference type="SUPFAM" id="SSF53335">
    <property type="entry name" value="S-adenosyl-L-methionine-dependent methyltransferases"/>
    <property type="match status" value="1"/>
</dbReference>
<evidence type="ECO:0000256" key="4">
    <source>
        <dbReference type="ARBA" id="ARBA00022691"/>
    </source>
</evidence>
<dbReference type="EMBL" id="JAATJV010413145">
    <property type="protein sequence ID" value="MBZ3887086.1"/>
    <property type="molecule type" value="Genomic_DNA"/>
</dbReference>
<feature type="region of interest" description="Disordered" evidence="6">
    <location>
        <begin position="492"/>
        <end position="513"/>
    </location>
</feature>
<evidence type="ECO:0000256" key="6">
    <source>
        <dbReference type="SAM" id="MobiDB-lite"/>
    </source>
</evidence>
<dbReference type="Pfam" id="PF00891">
    <property type="entry name" value="Methyltransf_2"/>
    <property type="match status" value="1"/>
</dbReference>
<dbReference type="InterPro" id="IPR036388">
    <property type="entry name" value="WH-like_DNA-bd_sf"/>
</dbReference>
<evidence type="ECO:0000259" key="7">
    <source>
        <dbReference type="Pfam" id="PF00891"/>
    </source>
</evidence>
<dbReference type="Proteomes" id="UP001166674">
    <property type="component" value="Unassembled WGS sequence"/>
</dbReference>
<dbReference type="PANTHER" id="PTHR43213:SF5">
    <property type="entry name" value="BIFUNCTIONAL DTTP_UTP PYROPHOSPHATASE_METHYLTRANSFERASE PROTEIN-RELATED"/>
    <property type="match status" value="1"/>
</dbReference>
<dbReference type="SUPFAM" id="SSF46785">
    <property type="entry name" value="Winged helix' DNA-binding domain"/>
    <property type="match status" value="1"/>
</dbReference>
<sequence>MVLCPVIGKLLHKRVVLASASPRRQEILSNAPLLRVPCGGAGESHHQQPSLLSTSWVGCHDFIDLSAFGKPLTLCSCNPSVPDAEVARLMCDRDSSPSGLDPSPAAGLSQQVRLPLQPQGSGLRFEVVPSRFKETLSKAAFPSPFAYAMETAKQKALEKDLRTPDVVIGADTIVAVEGQVLEKPVDKQDAYDMLSRLSGKEHSVFTGVAIVSCTCTEHVLDTQVSEFYEETRVKFSELSEDLLWDYIHSGEPMDKAGGYGIQALGGMLVEYVRGDFLNVVGFPLNRFCKKLAELYCPPSGQDVRRAHHDSIPAVDSFETLRDQDGGGPQPAPSDVGPGAGPASTGSLRGLSEADGDPPAPGSSEAGCNGQAERQSPFPAGLLDLIDGFKASKALFTACKLRLFDVLRDGAHRSAADVACQVDAGVCGTRRLLDVCVGLGLLQRTAQGYSNTELADRYLVSDGECSLHSFVVHSNDHTWPLFSRLEQAVREGPRQHRGASWEEAGDPSQDCRQDKPMEATHSLATLTARRLASAFDLTRFPSACQLGGCTGALPWALALESPRLKVTVFDCPEVLQQVSRLQPQGGRTALVSLVPGDPCRDALPAADLYILPRLPPEWPDDRVHQLLRRVAASCRPGGGLLLAEVALDEGQGAARRGLRHRLDLLVRTPGRDWSLGECGRLLAQHGFPDVRVAPVGDIPGAVLGIRAGP</sequence>
<dbReference type="FunFam" id="1.10.10.10:FF:000358">
    <property type="entry name" value="Acetylserotonin O-methyltransferase"/>
    <property type="match status" value="1"/>
</dbReference>
<dbReference type="Pfam" id="PF02545">
    <property type="entry name" value="Maf"/>
    <property type="match status" value="1"/>
</dbReference>
<keyword evidence="3" id="KW-0808">Transferase</keyword>
<dbReference type="InterPro" id="IPR016461">
    <property type="entry name" value="COMT-like"/>
</dbReference>
<dbReference type="GO" id="GO:0008171">
    <property type="term" value="F:O-methyltransferase activity"/>
    <property type="evidence" value="ECO:0007669"/>
    <property type="project" value="InterPro"/>
</dbReference>
<reference evidence="9" key="1">
    <citation type="submission" date="2020-03" db="EMBL/GenBank/DDBJ databases">
        <title>Studies in the Genomics of Life Span.</title>
        <authorList>
            <person name="Glass D."/>
        </authorList>
    </citation>
    <scope>NUCLEOTIDE SEQUENCE</scope>
    <source>
        <strain evidence="9">SUZIE</strain>
        <tissue evidence="9">Muscle</tissue>
    </source>
</reference>
<dbReference type="PROSITE" id="PS51683">
    <property type="entry name" value="SAM_OMT_II"/>
    <property type="match status" value="1"/>
</dbReference>
<feature type="region of interest" description="Disordered" evidence="6">
    <location>
        <begin position="318"/>
        <end position="372"/>
    </location>
</feature>